<accession>A0AAV8QZ25</accession>
<dbReference type="Proteomes" id="UP001222027">
    <property type="component" value="Unassembled WGS sequence"/>
</dbReference>
<gene>
    <name evidence="1" type="ORF">OPV22_018628</name>
</gene>
<proteinExistence type="predicted"/>
<evidence type="ECO:0000313" key="2">
    <source>
        <dbReference type="Proteomes" id="UP001222027"/>
    </source>
</evidence>
<organism evidence="1 2">
    <name type="scientific">Ensete ventricosum</name>
    <name type="common">Abyssinian banana</name>
    <name type="synonym">Musa ensete</name>
    <dbReference type="NCBI Taxonomy" id="4639"/>
    <lineage>
        <taxon>Eukaryota</taxon>
        <taxon>Viridiplantae</taxon>
        <taxon>Streptophyta</taxon>
        <taxon>Embryophyta</taxon>
        <taxon>Tracheophyta</taxon>
        <taxon>Spermatophyta</taxon>
        <taxon>Magnoliopsida</taxon>
        <taxon>Liliopsida</taxon>
        <taxon>Zingiberales</taxon>
        <taxon>Musaceae</taxon>
        <taxon>Ensete</taxon>
    </lineage>
</organism>
<dbReference type="AlphaFoldDB" id="A0AAV8QZ25"/>
<keyword evidence="2" id="KW-1185">Reference proteome</keyword>
<name>A0AAV8QZ25_ENSVE</name>
<reference evidence="1 2" key="1">
    <citation type="submission" date="2022-12" db="EMBL/GenBank/DDBJ databases">
        <title>Chromosome-scale assembly of the Ensete ventricosum genome.</title>
        <authorList>
            <person name="Dussert Y."/>
            <person name="Stocks J."/>
            <person name="Wendawek A."/>
            <person name="Woldeyes F."/>
            <person name="Nichols R.A."/>
            <person name="Borrell J.S."/>
        </authorList>
    </citation>
    <scope>NUCLEOTIDE SEQUENCE [LARGE SCALE GENOMIC DNA]</scope>
    <source>
        <strain evidence="2">cv. Maze</strain>
        <tissue evidence="1">Seeds</tissue>
    </source>
</reference>
<comment type="caution">
    <text evidence="1">The sequence shown here is derived from an EMBL/GenBank/DDBJ whole genome shotgun (WGS) entry which is preliminary data.</text>
</comment>
<protein>
    <submittedName>
        <fullName evidence="1">Uncharacterized protein</fullName>
    </submittedName>
</protein>
<dbReference type="EMBL" id="JAQQAF010000005">
    <property type="protein sequence ID" value="KAJ8486143.1"/>
    <property type="molecule type" value="Genomic_DNA"/>
</dbReference>
<sequence>MASSYSVMLQQHYASIPCLKQPPLFSVFQECFGTSIIGSWQLSILIVDGLIKMYQLRHQKAIPGNST</sequence>
<evidence type="ECO:0000313" key="1">
    <source>
        <dbReference type="EMBL" id="KAJ8486143.1"/>
    </source>
</evidence>